<comment type="subcellular location">
    <subcellularLocation>
        <location evidence="2">Late endosome membrane</location>
        <topology evidence="2">Multi-pass membrane protein</topology>
    </subcellularLocation>
    <subcellularLocation>
        <location evidence="3">Lysosome membrane</location>
        <topology evidence="3">Multi-pass membrane protein</topology>
    </subcellularLocation>
</comment>
<evidence type="ECO:0000256" key="16">
    <source>
        <dbReference type="ARBA" id="ARBA00023180"/>
    </source>
</evidence>
<feature type="transmembrane region" description="Helical" evidence="24">
    <location>
        <begin position="196"/>
        <end position="223"/>
    </location>
</feature>
<comment type="function">
    <text evidence="22">Transmembrane reductase that uses ascorbate as an electron donor in the cytoplasm and transfers electrons across membranes to reduce iron cations Fe(3+) into Fe(2+) in the lumen of the late endosome and lysosome. Reduced iron can then be extruded from the late endosome and lysosome to the cytoplasm by divalent metal-specific transporters. It is therefore most probably involved in endosomal and lysosomal cellular iron homeostasis.</text>
</comment>
<evidence type="ECO:0000256" key="9">
    <source>
        <dbReference type="ARBA" id="ARBA00022753"/>
    </source>
</evidence>
<evidence type="ECO:0000256" key="2">
    <source>
        <dbReference type="ARBA" id="ARBA00004107"/>
    </source>
</evidence>
<dbReference type="FunCoup" id="A0A6P7L4G7">
    <property type="interactions" value="355"/>
</dbReference>
<evidence type="ECO:0000256" key="8">
    <source>
        <dbReference type="ARBA" id="ARBA00022723"/>
    </source>
</evidence>
<dbReference type="GO" id="GO:0005765">
    <property type="term" value="C:lysosomal membrane"/>
    <property type="evidence" value="ECO:0007669"/>
    <property type="project" value="UniProtKB-SubCell"/>
</dbReference>
<dbReference type="Pfam" id="PF03188">
    <property type="entry name" value="Cytochrom_B561"/>
    <property type="match status" value="1"/>
</dbReference>
<evidence type="ECO:0000256" key="15">
    <source>
        <dbReference type="ARBA" id="ARBA00023136"/>
    </source>
</evidence>
<feature type="transmembrane region" description="Helical" evidence="24">
    <location>
        <begin position="281"/>
        <end position="302"/>
    </location>
</feature>
<dbReference type="KEGG" id="bspl:114845541"/>
<keyword evidence="9" id="KW-0967">Endosome</keyword>
<evidence type="ECO:0000256" key="23">
    <source>
        <dbReference type="ARBA" id="ARBA00048457"/>
    </source>
</evidence>
<keyword evidence="15 24" id="KW-0472">Membrane</keyword>
<keyword evidence="10" id="KW-1278">Translocase</keyword>
<feature type="transmembrane region" description="Helical" evidence="24">
    <location>
        <begin position="127"/>
        <end position="149"/>
    </location>
</feature>
<keyword evidence="26" id="KW-1185">Reference proteome</keyword>
<comment type="cofactor">
    <cofactor evidence="1">
        <name>heme b</name>
        <dbReference type="ChEBI" id="CHEBI:60344"/>
    </cofactor>
</comment>
<evidence type="ECO:0000256" key="12">
    <source>
        <dbReference type="ARBA" id="ARBA00022989"/>
    </source>
</evidence>
<dbReference type="PANTHER" id="PTHR10106">
    <property type="entry name" value="CYTOCHROME B561-RELATED"/>
    <property type="match status" value="1"/>
</dbReference>
<evidence type="ECO:0000256" key="24">
    <source>
        <dbReference type="SAM" id="Phobius"/>
    </source>
</evidence>
<accession>A0A6P7L4G7</accession>
<dbReference type="PANTHER" id="PTHR10106:SF38">
    <property type="entry name" value="LYSOSOMAL MEMBRANE ASCORBATE-DEPENDENT FERRIREDUCTASE CYB561A3"/>
    <property type="match status" value="1"/>
</dbReference>
<evidence type="ECO:0000256" key="18">
    <source>
        <dbReference type="ARBA" id="ARBA00024225"/>
    </source>
</evidence>
<dbReference type="GO" id="GO:0031902">
    <property type="term" value="C:late endosome membrane"/>
    <property type="evidence" value="ECO:0007669"/>
    <property type="project" value="UniProtKB-SubCell"/>
</dbReference>
<evidence type="ECO:0000256" key="4">
    <source>
        <dbReference type="ARBA" id="ARBA00011738"/>
    </source>
</evidence>
<evidence type="ECO:0000256" key="10">
    <source>
        <dbReference type="ARBA" id="ARBA00022967"/>
    </source>
</evidence>
<sequence>MLRRCNQAIQFALTCDSIKKITQRGKQMQQGGSSYPSCSSTSDCFSLTHLSAAQCGSENLSEPEKSEVRANNTSTELSRMRSLVMFYLSYLLCVCLGLSCVICVYVWNSQWLGGFSWDGSFLQFNWHPVLMVTGLVVVYGIAAVMYRIPLTWGQNKLPWKLLHAVLMLIALVLSVVGLCAVFDYHNAKNIPNVYSLHSWIGIVATALFAMQWAFGATAFLLPCSPLSLRKLLKPVHVWFGGSVVFLSIAACISGINEKLFFDLKENTTGSQHYRELPPEAVLGNALGVLIVAFGLVVLMILSNHKWQRPDSRTGDLAYAPLLQEENE</sequence>
<evidence type="ECO:0000256" key="7">
    <source>
        <dbReference type="ARBA" id="ARBA00022692"/>
    </source>
</evidence>
<feature type="domain" description="Cytochrome b561" evidence="25">
    <location>
        <begin position="92"/>
        <end position="302"/>
    </location>
</feature>
<proteinExistence type="predicted"/>
<evidence type="ECO:0000256" key="3">
    <source>
        <dbReference type="ARBA" id="ARBA00004155"/>
    </source>
</evidence>
<evidence type="ECO:0000256" key="17">
    <source>
        <dbReference type="ARBA" id="ARBA00023228"/>
    </source>
</evidence>
<dbReference type="SMART" id="SM00665">
    <property type="entry name" value="B561"/>
    <property type="match status" value="1"/>
</dbReference>
<dbReference type="RefSeq" id="XP_028989481.1">
    <property type="nucleotide sequence ID" value="XM_029133648.3"/>
</dbReference>
<evidence type="ECO:0000256" key="1">
    <source>
        <dbReference type="ARBA" id="ARBA00001970"/>
    </source>
</evidence>
<keyword evidence="7 24" id="KW-0812">Transmembrane</keyword>
<protein>
    <recommendedName>
        <fullName evidence="19">Lysosomal membrane ascorbate-dependent ferrireductase CYB561A3</fullName>
        <ecNumber evidence="18">7.2.1.3</ecNumber>
    </recommendedName>
    <alternativeName>
        <fullName evidence="21">Cytochrome b ascorbate-dependent protein 3</fullName>
    </alternativeName>
    <alternativeName>
        <fullName evidence="20">Lysosomal cytochrome b</fullName>
    </alternativeName>
</protein>
<dbReference type="FunFam" id="1.20.120.1770:FF:000001">
    <property type="entry name" value="Cytochrome b reductase 1"/>
    <property type="match status" value="1"/>
</dbReference>
<dbReference type="GeneID" id="114845541"/>
<dbReference type="Gene3D" id="1.20.120.1770">
    <property type="match status" value="1"/>
</dbReference>
<keyword evidence="17" id="KW-0458">Lysosome</keyword>
<keyword evidence="8" id="KW-0479">Metal-binding</keyword>
<dbReference type="EC" id="7.2.1.3" evidence="18"/>
<keyword evidence="6" id="KW-0349">Heme</keyword>
<feature type="transmembrane region" description="Helical" evidence="24">
    <location>
        <begin position="84"/>
        <end position="107"/>
    </location>
</feature>
<organism evidence="26 27">
    <name type="scientific">Betta splendens</name>
    <name type="common">Siamese fighting fish</name>
    <dbReference type="NCBI Taxonomy" id="158456"/>
    <lineage>
        <taxon>Eukaryota</taxon>
        <taxon>Metazoa</taxon>
        <taxon>Chordata</taxon>
        <taxon>Craniata</taxon>
        <taxon>Vertebrata</taxon>
        <taxon>Euteleostomi</taxon>
        <taxon>Actinopterygii</taxon>
        <taxon>Neopterygii</taxon>
        <taxon>Teleostei</taxon>
        <taxon>Neoteleostei</taxon>
        <taxon>Acanthomorphata</taxon>
        <taxon>Anabantaria</taxon>
        <taxon>Anabantiformes</taxon>
        <taxon>Anabantoidei</taxon>
        <taxon>Osphronemidae</taxon>
        <taxon>Betta</taxon>
    </lineage>
</organism>
<keyword evidence="12 24" id="KW-1133">Transmembrane helix</keyword>
<keyword evidence="16" id="KW-0325">Glycoprotein</keyword>
<name>A0A6P7L4G7_BETSP</name>
<dbReference type="Proteomes" id="UP000515150">
    <property type="component" value="Chromosome 19"/>
</dbReference>
<evidence type="ECO:0000259" key="25">
    <source>
        <dbReference type="PROSITE" id="PS50939"/>
    </source>
</evidence>
<keyword evidence="13" id="KW-0560">Oxidoreductase</keyword>
<feature type="transmembrane region" description="Helical" evidence="24">
    <location>
        <begin position="235"/>
        <end position="255"/>
    </location>
</feature>
<evidence type="ECO:0000256" key="5">
    <source>
        <dbReference type="ARBA" id="ARBA00022448"/>
    </source>
</evidence>
<keyword evidence="5" id="KW-0813">Transport</keyword>
<dbReference type="GO" id="GO:0140571">
    <property type="term" value="F:transmembrane ascorbate ferrireductase activity"/>
    <property type="evidence" value="ECO:0007669"/>
    <property type="project" value="UniProtKB-EC"/>
</dbReference>
<evidence type="ECO:0000256" key="20">
    <source>
        <dbReference type="ARBA" id="ARBA00042550"/>
    </source>
</evidence>
<evidence type="ECO:0000256" key="13">
    <source>
        <dbReference type="ARBA" id="ARBA00023002"/>
    </source>
</evidence>
<dbReference type="GO" id="GO:0046872">
    <property type="term" value="F:metal ion binding"/>
    <property type="evidence" value="ECO:0007669"/>
    <property type="project" value="UniProtKB-KW"/>
</dbReference>
<dbReference type="InterPro" id="IPR006593">
    <property type="entry name" value="Cyt_b561/ferric_Rdtase_TM"/>
</dbReference>
<evidence type="ECO:0000256" key="19">
    <source>
        <dbReference type="ARBA" id="ARBA00040498"/>
    </source>
</evidence>
<comment type="subunit">
    <text evidence="4">Homodimer.</text>
</comment>
<comment type="catalytic activity">
    <reaction evidence="23">
        <text>Fe(3+)(out) + L-ascorbate(in) = monodehydro-L-ascorbate radical(in) + Fe(2+)(out) + H(+)</text>
        <dbReference type="Rhea" id="RHEA:30403"/>
        <dbReference type="ChEBI" id="CHEBI:15378"/>
        <dbReference type="ChEBI" id="CHEBI:29033"/>
        <dbReference type="ChEBI" id="CHEBI:29034"/>
        <dbReference type="ChEBI" id="CHEBI:38290"/>
        <dbReference type="ChEBI" id="CHEBI:59513"/>
        <dbReference type="EC" id="7.2.1.3"/>
    </reaction>
    <physiologicalReaction direction="left-to-right" evidence="23">
        <dbReference type="Rhea" id="RHEA:30404"/>
    </physiologicalReaction>
</comment>
<reference evidence="27" key="1">
    <citation type="submission" date="2025-08" db="UniProtKB">
        <authorList>
            <consortium name="RefSeq"/>
        </authorList>
    </citation>
    <scope>IDENTIFICATION</scope>
</reference>
<evidence type="ECO:0000256" key="21">
    <source>
        <dbReference type="ARBA" id="ARBA00042571"/>
    </source>
</evidence>
<evidence type="ECO:0000313" key="27">
    <source>
        <dbReference type="RefSeq" id="XP_028989481.1"/>
    </source>
</evidence>
<dbReference type="OrthoDB" id="907479at2759"/>
<evidence type="ECO:0000256" key="22">
    <source>
        <dbReference type="ARBA" id="ARBA00046132"/>
    </source>
</evidence>
<gene>
    <name evidence="27" type="primary">LOC114845541</name>
</gene>
<keyword evidence="14" id="KW-0408">Iron</keyword>
<dbReference type="InParanoid" id="A0A6P7L4G7"/>
<dbReference type="PROSITE" id="PS50939">
    <property type="entry name" value="CYTOCHROME_B561"/>
    <property type="match status" value="1"/>
</dbReference>
<dbReference type="AlphaFoldDB" id="A0A6P7L4G7"/>
<feature type="transmembrane region" description="Helical" evidence="24">
    <location>
        <begin position="161"/>
        <end position="184"/>
    </location>
</feature>
<evidence type="ECO:0000313" key="26">
    <source>
        <dbReference type="Proteomes" id="UP000515150"/>
    </source>
</evidence>
<evidence type="ECO:0000256" key="14">
    <source>
        <dbReference type="ARBA" id="ARBA00023004"/>
    </source>
</evidence>
<keyword evidence="11" id="KW-0249">Electron transport</keyword>
<evidence type="ECO:0000256" key="11">
    <source>
        <dbReference type="ARBA" id="ARBA00022982"/>
    </source>
</evidence>
<evidence type="ECO:0000256" key="6">
    <source>
        <dbReference type="ARBA" id="ARBA00022617"/>
    </source>
</evidence>
<dbReference type="InterPro" id="IPR043205">
    <property type="entry name" value="CYB561/CYBRD1-like"/>
</dbReference>